<keyword evidence="3" id="KW-0378">Hydrolase</keyword>
<gene>
    <name evidence="4" type="ORF">IBHPHPPA_00065</name>
</gene>
<keyword evidence="3" id="KW-0326">Glycosidase</keyword>
<evidence type="ECO:0000256" key="3">
    <source>
        <dbReference type="RuleBase" id="RU003788"/>
    </source>
</evidence>
<comment type="catalytic activity">
    <reaction evidence="3">
        <text>Hydrolysis of (1-&gt;4)-beta-linkages between N-acetylmuramic acid and N-acetyl-D-glucosamine residues in a peptidoglycan and between N-acetyl-D-glucosamine residues in chitodextrins.</text>
        <dbReference type="EC" id="3.2.1.17"/>
    </reaction>
</comment>
<dbReference type="SUPFAM" id="SSF53955">
    <property type="entry name" value="Lysozyme-like"/>
    <property type="match status" value="1"/>
</dbReference>
<keyword evidence="1 3" id="KW-0929">Antimicrobial</keyword>
<dbReference type="GO" id="GO:0003796">
    <property type="term" value="F:lysozyme activity"/>
    <property type="evidence" value="ECO:0007669"/>
    <property type="project" value="UniProtKB-EC"/>
</dbReference>
<protein>
    <recommendedName>
        <fullName evidence="3">Lysozyme</fullName>
        <ecNumber evidence="3">3.2.1.17</ecNumber>
    </recommendedName>
</protein>
<name>A0AA50F3F4_9CAUD</name>
<dbReference type="InterPro" id="IPR051018">
    <property type="entry name" value="Bacteriophage_GH24"/>
</dbReference>
<dbReference type="GO" id="GO:0031640">
    <property type="term" value="P:killing of cells of another organism"/>
    <property type="evidence" value="ECO:0007669"/>
    <property type="project" value="UniProtKB-KW"/>
</dbReference>
<evidence type="ECO:0000256" key="1">
    <source>
        <dbReference type="ARBA" id="ARBA00022529"/>
    </source>
</evidence>
<keyword evidence="2 3" id="KW-0081">Bacteriolytic enzyme</keyword>
<dbReference type="Pfam" id="PF00959">
    <property type="entry name" value="Phage_lysozyme"/>
    <property type="match status" value="1"/>
</dbReference>
<dbReference type="InterPro" id="IPR023347">
    <property type="entry name" value="Lysozyme_dom_sf"/>
</dbReference>
<keyword evidence="5" id="KW-1185">Reference proteome</keyword>
<dbReference type="EC" id="3.2.1.17" evidence="3"/>
<dbReference type="GO" id="GO:0042742">
    <property type="term" value="P:defense response to bacterium"/>
    <property type="evidence" value="ECO:0007669"/>
    <property type="project" value="UniProtKB-KW"/>
</dbReference>
<organism evidence="4 5">
    <name type="scientific">Salmonella phage KKP 3828</name>
    <dbReference type="NCBI Taxonomy" id="3041358"/>
    <lineage>
        <taxon>Viruses</taxon>
        <taxon>Duplodnaviria</taxon>
        <taxon>Heunggongvirae</taxon>
        <taxon>Uroviricota</taxon>
        <taxon>Caudoviricetes</taxon>
        <taxon>Autographivirales</taxon>
        <taxon>Autoscriptoviridae</taxon>
        <taxon>Slopekvirinae</taxon>
        <taxon>Koutsourovirus</taxon>
        <taxon>Koutsourovirus KKP3828</taxon>
    </lineage>
</organism>
<dbReference type="GO" id="GO:0016998">
    <property type="term" value="P:cell wall macromolecule catabolic process"/>
    <property type="evidence" value="ECO:0007669"/>
    <property type="project" value="InterPro"/>
</dbReference>
<evidence type="ECO:0000256" key="2">
    <source>
        <dbReference type="ARBA" id="ARBA00022638"/>
    </source>
</evidence>
<evidence type="ECO:0000313" key="4">
    <source>
        <dbReference type="EMBL" id="WLW41065.1"/>
    </source>
</evidence>
<dbReference type="Proteomes" id="UP001234853">
    <property type="component" value="Segment"/>
</dbReference>
<dbReference type="GO" id="GO:0009253">
    <property type="term" value="P:peptidoglycan catabolic process"/>
    <property type="evidence" value="ECO:0007669"/>
    <property type="project" value="InterPro"/>
</dbReference>
<sequence>MSLRNKIIAAITGATLLGGGVTTVVKHNEGENKLPDGTHLAYQDSAGIWTYCYGETKGAHKGLRASQSTCDKQLIQSAGEHAKALVGLPESLPDVPLLGSLDLAYNVGVAGFNSSTPKRELAKGNYKAAGKAVLEWRYISKKQKQSPGVGWEWRSASGKWVFDCSQYINGKPNKVCYGIWKRRLWQSKAIGNEFKSIKEAVAALPK</sequence>
<reference evidence="4" key="1">
    <citation type="submission" date="2023-05" db="EMBL/GenBank/DDBJ databases">
        <title>Genome analysis of newly isolated bacteriophages.</title>
        <authorList>
            <person name="Wojcicki M."/>
            <person name="Swider O."/>
            <person name="Srednicka P."/>
            <person name="Shymialevich D."/>
        </authorList>
    </citation>
    <scope>NUCLEOTIDE SEQUENCE</scope>
</reference>
<comment type="similarity">
    <text evidence="3">Belongs to the glycosyl hydrolase 24 family.</text>
</comment>
<dbReference type="PANTHER" id="PTHR38107:SF3">
    <property type="entry name" value="LYSOZYME RRRD-RELATED"/>
    <property type="match status" value="1"/>
</dbReference>
<dbReference type="InterPro" id="IPR023346">
    <property type="entry name" value="Lysozyme-like_dom_sf"/>
</dbReference>
<proteinExistence type="inferred from homology"/>
<dbReference type="EMBL" id="OR067835">
    <property type="protein sequence ID" value="WLW41065.1"/>
    <property type="molecule type" value="Genomic_DNA"/>
</dbReference>
<dbReference type="Gene3D" id="1.10.530.40">
    <property type="match status" value="1"/>
</dbReference>
<accession>A0AA50F3F4</accession>
<dbReference type="PANTHER" id="PTHR38107">
    <property type="match status" value="1"/>
</dbReference>
<dbReference type="InterPro" id="IPR002196">
    <property type="entry name" value="Glyco_hydro_24"/>
</dbReference>
<evidence type="ECO:0000313" key="5">
    <source>
        <dbReference type="Proteomes" id="UP001234853"/>
    </source>
</evidence>